<dbReference type="InterPro" id="IPR015366">
    <property type="entry name" value="S53_propep"/>
</dbReference>
<feature type="active site" description="Charge relay system" evidence="11">
    <location>
        <position position="300"/>
    </location>
</feature>
<dbReference type="PANTHER" id="PTHR14218:SF15">
    <property type="entry name" value="TRIPEPTIDYL-PEPTIDASE 1"/>
    <property type="match status" value="1"/>
</dbReference>
<evidence type="ECO:0000256" key="10">
    <source>
        <dbReference type="ARBA" id="ARBA00023145"/>
    </source>
</evidence>
<evidence type="ECO:0000256" key="12">
    <source>
        <dbReference type="SAM" id="SignalP"/>
    </source>
</evidence>
<dbReference type="InterPro" id="IPR036852">
    <property type="entry name" value="Peptidase_S8/S53_dom_sf"/>
</dbReference>
<dbReference type="GO" id="GO:0046872">
    <property type="term" value="F:metal ion binding"/>
    <property type="evidence" value="ECO:0007669"/>
    <property type="project" value="UniProtKB-UniRule"/>
</dbReference>
<protein>
    <recommendedName>
        <fullName evidence="4">tripeptidyl-peptidase II</fullName>
        <ecNumber evidence="4">3.4.14.10</ecNumber>
    </recommendedName>
</protein>
<dbReference type="GO" id="GO:0006508">
    <property type="term" value="P:proteolysis"/>
    <property type="evidence" value="ECO:0007669"/>
    <property type="project" value="UniProtKB-KW"/>
</dbReference>
<dbReference type="SUPFAM" id="SSF52743">
    <property type="entry name" value="Subtilisin-like"/>
    <property type="match status" value="1"/>
</dbReference>
<organism evidence="14 15">
    <name type="scientific">Mycena rosella</name>
    <name type="common">Pink bonnet</name>
    <name type="synonym">Agaricus rosellus</name>
    <dbReference type="NCBI Taxonomy" id="1033263"/>
    <lineage>
        <taxon>Eukaryota</taxon>
        <taxon>Fungi</taxon>
        <taxon>Dikarya</taxon>
        <taxon>Basidiomycota</taxon>
        <taxon>Agaricomycotina</taxon>
        <taxon>Agaricomycetes</taxon>
        <taxon>Agaricomycetidae</taxon>
        <taxon>Agaricales</taxon>
        <taxon>Marasmiineae</taxon>
        <taxon>Mycenaceae</taxon>
        <taxon>Mycena</taxon>
    </lineage>
</organism>
<dbReference type="InterPro" id="IPR030400">
    <property type="entry name" value="Sedolisin_dom"/>
</dbReference>
<feature type="active site" description="Charge relay system" evidence="11">
    <location>
        <position position="498"/>
    </location>
</feature>
<keyword evidence="15" id="KW-1185">Reference proteome</keyword>
<comment type="function">
    <text evidence="2">Secreted tripeptidyl-peptidase which degrades proteins at acidic pHs and is involved in virulence.</text>
</comment>
<dbReference type="InterPro" id="IPR050819">
    <property type="entry name" value="Tripeptidyl-peptidase_I"/>
</dbReference>
<evidence type="ECO:0000259" key="13">
    <source>
        <dbReference type="PROSITE" id="PS51695"/>
    </source>
</evidence>
<dbReference type="Pfam" id="PF00082">
    <property type="entry name" value="Peptidase_S8"/>
    <property type="match status" value="1"/>
</dbReference>
<proteinExistence type="predicted"/>
<comment type="catalytic activity">
    <reaction evidence="1">
        <text>Release of an N-terminal tripeptide from a polypeptide.</text>
        <dbReference type="EC" id="3.4.14.10"/>
    </reaction>
</comment>
<feature type="active site" description="Charge relay system" evidence="11">
    <location>
        <position position="304"/>
    </location>
</feature>
<name>A0AAD7GTL6_MYCRO</name>
<keyword evidence="10" id="KW-0865">Zymogen</keyword>
<dbReference type="PANTHER" id="PTHR14218">
    <property type="entry name" value="PROTEASE S8 TRIPEPTIDYL PEPTIDASE I CLN2"/>
    <property type="match status" value="1"/>
</dbReference>
<dbReference type="SUPFAM" id="SSF54897">
    <property type="entry name" value="Protease propeptides/inhibitors"/>
    <property type="match status" value="1"/>
</dbReference>
<comment type="caution">
    <text evidence="14">The sequence shown here is derived from an EMBL/GenBank/DDBJ whole genome shotgun (WGS) entry which is preliminary data.</text>
</comment>
<reference evidence="14" key="1">
    <citation type="submission" date="2023-03" db="EMBL/GenBank/DDBJ databases">
        <title>Massive genome expansion in bonnet fungi (Mycena s.s.) driven by repeated elements and novel gene families across ecological guilds.</title>
        <authorList>
            <consortium name="Lawrence Berkeley National Laboratory"/>
            <person name="Harder C.B."/>
            <person name="Miyauchi S."/>
            <person name="Viragh M."/>
            <person name="Kuo A."/>
            <person name="Thoen E."/>
            <person name="Andreopoulos B."/>
            <person name="Lu D."/>
            <person name="Skrede I."/>
            <person name="Drula E."/>
            <person name="Henrissat B."/>
            <person name="Morin E."/>
            <person name="Kohler A."/>
            <person name="Barry K."/>
            <person name="LaButti K."/>
            <person name="Morin E."/>
            <person name="Salamov A."/>
            <person name="Lipzen A."/>
            <person name="Mereny Z."/>
            <person name="Hegedus B."/>
            <person name="Baldrian P."/>
            <person name="Stursova M."/>
            <person name="Weitz H."/>
            <person name="Taylor A."/>
            <person name="Grigoriev I.V."/>
            <person name="Nagy L.G."/>
            <person name="Martin F."/>
            <person name="Kauserud H."/>
        </authorList>
    </citation>
    <scope>NUCLEOTIDE SEQUENCE</scope>
    <source>
        <strain evidence="14">CBHHK067</strain>
    </source>
</reference>
<dbReference type="SMART" id="SM00944">
    <property type="entry name" value="Pro-kuma_activ"/>
    <property type="match status" value="1"/>
</dbReference>
<feature type="binding site" evidence="11">
    <location>
        <position position="540"/>
    </location>
    <ligand>
        <name>Ca(2+)</name>
        <dbReference type="ChEBI" id="CHEBI:29108"/>
    </ligand>
</feature>
<evidence type="ECO:0000256" key="9">
    <source>
        <dbReference type="ARBA" id="ARBA00022837"/>
    </source>
</evidence>
<feature type="signal peptide" evidence="12">
    <location>
        <begin position="1"/>
        <end position="19"/>
    </location>
</feature>
<keyword evidence="9 11" id="KW-0106">Calcium</keyword>
<feature type="chain" id="PRO_5042129732" description="tripeptidyl-peptidase II" evidence="12">
    <location>
        <begin position="20"/>
        <end position="592"/>
    </location>
</feature>
<dbReference type="Proteomes" id="UP001221757">
    <property type="component" value="Unassembled WGS sequence"/>
</dbReference>
<feature type="binding site" evidence="11">
    <location>
        <position position="572"/>
    </location>
    <ligand>
        <name>Ca(2+)</name>
        <dbReference type="ChEBI" id="CHEBI:29108"/>
    </ligand>
</feature>
<evidence type="ECO:0000313" key="14">
    <source>
        <dbReference type="EMBL" id="KAJ7704942.1"/>
    </source>
</evidence>
<keyword evidence="12" id="KW-0732">Signal</keyword>
<dbReference type="CDD" id="cd11377">
    <property type="entry name" value="Pro-peptidase_S53"/>
    <property type="match status" value="1"/>
</dbReference>
<evidence type="ECO:0000256" key="4">
    <source>
        <dbReference type="ARBA" id="ARBA00012462"/>
    </source>
</evidence>
<dbReference type="Gene3D" id="3.40.50.200">
    <property type="entry name" value="Peptidase S8/S53 domain"/>
    <property type="match status" value="1"/>
</dbReference>
<evidence type="ECO:0000256" key="7">
    <source>
        <dbReference type="ARBA" id="ARBA00022801"/>
    </source>
</evidence>
<keyword evidence="8 11" id="KW-0720">Serine protease</keyword>
<dbReference type="GO" id="GO:0008240">
    <property type="term" value="F:tripeptidyl-peptidase activity"/>
    <property type="evidence" value="ECO:0007669"/>
    <property type="project" value="UniProtKB-EC"/>
</dbReference>
<dbReference type="CDD" id="cd04056">
    <property type="entry name" value="Peptidases_S53"/>
    <property type="match status" value="1"/>
</dbReference>
<evidence type="ECO:0000256" key="2">
    <source>
        <dbReference type="ARBA" id="ARBA00002451"/>
    </source>
</evidence>
<dbReference type="GO" id="GO:0005576">
    <property type="term" value="C:extracellular region"/>
    <property type="evidence" value="ECO:0007669"/>
    <property type="project" value="UniProtKB-SubCell"/>
</dbReference>
<feature type="binding site" evidence="11">
    <location>
        <position position="539"/>
    </location>
    <ligand>
        <name>Ca(2+)</name>
        <dbReference type="ChEBI" id="CHEBI:29108"/>
    </ligand>
</feature>
<dbReference type="PROSITE" id="PS51695">
    <property type="entry name" value="SEDOLISIN"/>
    <property type="match status" value="1"/>
</dbReference>
<evidence type="ECO:0000313" key="15">
    <source>
        <dbReference type="Proteomes" id="UP001221757"/>
    </source>
</evidence>
<sequence>MHMALKTFLLASILSLAAAKGFKASVFSYPATKQAAFQNFIVQESLASVPPGFTQVGAAAAASLVNLRIGLSSKDTAGLEKALLDVSHPSSAKYGKHLTKAEVNAFIAPSDAAVKAVQKWLSSHGLVGTPSSSTGHWLSVSVPVSKANTMLSANYQTYEYVASGKTYARTLAFSLPSEVADFIDHIHPTTAFNNPESRGPGLSMTPPASAGTSSASNASCNAAAVTPACLQSLYEIPATSATESSNSILVTGFDSEFARRADLNQFLKRYRPDMSPTMTFTTEKLDGGRNPQNSSSAGLEANLDIQYTIGIATGVPVSFVSVGAEHQDGALWGFLDLINLLLDEDEVPLVMTTSYGNNEAVIPKALAFKLCEAYMALGARGTSILFSSGDGGVEGTQPQKCINYQAAFPVGCPYVTAVGATQGVSPEIGTSFSSGGFSNYWSTPQYQTDAVAGYLKAQGSTNETLFNASGRAYPDVSAQGLNLQIILHGSTWSVYGTSASTPIFASIIALLNDQLLAGNRSPLGFLNPWLYLHPEMFNDITAGRNPGLKPDTPVTPQLGCGTDGFAASTGWDPVTGLGTPNFPKMRAAAGLF</sequence>
<evidence type="ECO:0000256" key="6">
    <source>
        <dbReference type="ARBA" id="ARBA00022723"/>
    </source>
</evidence>
<keyword evidence="5 11" id="KW-0645">Protease</keyword>
<evidence type="ECO:0000256" key="3">
    <source>
        <dbReference type="ARBA" id="ARBA00004239"/>
    </source>
</evidence>
<keyword evidence="6 11" id="KW-0479">Metal-binding</keyword>
<evidence type="ECO:0000256" key="5">
    <source>
        <dbReference type="ARBA" id="ARBA00022670"/>
    </source>
</evidence>
<dbReference type="AlphaFoldDB" id="A0AAD7GTL6"/>
<dbReference type="EMBL" id="JARKIE010000009">
    <property type="protein sequence ID" value="KAJ7704942.1"/>
    <property type="molecule type" value="Genomic_DNA"/>
</dbReference>
<comment type="cofactor">
    <cofactor evidence="11">
        <name>Ca(2+)</name>
        <dbReference type="ChEBI" id="CHEBI:29108"/>
    </cofactor>
    <text evidence="11">Binds 1 Ca(2+) ion per subunit.</text>
</comment>
<keyword evidence="7 11" id="KW-0378">Hydrolase</keyword>
<evidence type="ECO:0000256" key="1">
    <source>
        <dbReference type="ARBA" id="ARBA00001910"/>
    </source>
</evidence>
<dbReference type="GO" id="GO:0004252">
    <property type="term" value="F:serine-type endopeptidase activity"/>
    <property type="evidence" value="ECO:0007669"/>
    <property type="project" value="UniProtKB-UniRule"/>
</dbReference>
<comment type="subcellular location">
    <subcellularLocation>
        <location evidence="3">Secreted</location>
        <location evidence="3">Extracellular space</location>
    </subcellularLocation>
</comment>
<feature type="binding site" evidence="11">
    <location>
        <position position="570"/>
    </location>
    <ligand>
        <name>Ca(2+)</name>
        <dbReference type="ChEBI" id="CHEBI:29108"/>
    </ligand>
</feature>
<dbReference type="Pfam" id="PF09286">
    <property type="entry name" value="Pro-kuma_activ"/>
    <property type="match status" value="1"/>
</dbReference>
<dbReference type="InterPro" id="IPR000209">
    <property type="entry name" value="Peptidase_S8/S53_dom"/>
</dbReference>
<evidence type="ECO:0000256" key="11">
    <source>
        <dbReference type="PROSITE-ProRule" id="PRU01032"/>
    </source>
</evidence>
<gene>
    <name evidence="14" type="ORF">B0H17DRAFT_1038851</name>
</gene>
<dbReference type="EC" id="3.4.14.10" evidence="4"/>
<feature type="domain" description="Peptidase S53" evidence="13">
    <location>
        <begin position="224"/>
        <end position="592"/>
    </location>
</feature>
<evidence type="ECO:0000256" key="8">
    <source>
        <dbReference type="ARBA" id="ARBA00022825"/>
    </source>
</evidence>
<accession>A0AAD7GTL6</accession>